<feature type="coiled-coil region" evidence="1">
    <location>
        <begin position="81"/>
        <end position="108"/>
    </location>
</feature>
<accession>A0A7W7YIQ1</accession>
<feature type="compositionally biased region" description="Polar residues" evidence="2">
    <location>
        <begin position="110"/>
        <end position="128"/>
    </location>
</feature>
<organism evidence="3 4">
    <name type="scientific">Prosthecobacter dejongeii</name>
    <dbReference type="NCBI Taxonomy" id="48465"/>
    <lineage>
        <taxon>Bacteria</taxon>
        <taxon>Pseudomonadati</taxon>
        <taxon>Verrucomicrobiota</taxon>
        <taxon>Verrucomicrobiia</taxon>
        <taxon>Verrucomicrobiales</taxon>
        <taxon>Verrucomicrobiaceae</taxon>
        <taxon>Prosthecobacter</taxon>
    </lineage>
</organism>
<keyword evidence="1" id="KW-0175">Coiled coil</keyword>
<comment type="caution">
    <text evidence="3">The sequence shown here is derived from an EMBL/GenBank/DDBJ whole genome shotgun (WGS) entry which is preliminary data.</text>
</comment>
<name>A0A7W7YIQ1_9BACT</name>
<evidence type="ECO:0000256" key="2">
    <source>
        <dbReference type="SAM" id="MobiDB-lite"/>
    </source>
</evidence>
<dbReference type="AlphaFoldDB" id="A0A7W7YIQ1"/>
<feature type="region of interest" description="Disordered" evidence="2">
    <location>
        <begin position="109"/>
        <end position="128"/>
    </location>
</feature>
<proteinExistence type="predicted"/>
<gene>
    <name evidence="3" type="ORF">HNQ64_001011</name>
</gene>
<evidence type="ECO:0000256" key="1">
    <source>
        <dbReference type="SAM" id="Coils"/>
    </source>
</evidence>
<dbReference type="EMBL" id="JACHIF010000001">
    <property type="protein sequence ID" value="MBB5036777.1"/>
    <property type="molecule type" value="Genomic_DNA"/>
</dbReference>
<keyword evidence="4" id="KW-1185">Reference proteome</keyword>
<evidence type="ECO:0000313" key="4">
    <source>
        <dbReference type="Proteomes" id="UP000534294"/>
    </source>
</evidence>
<evidence type="ECO:0000313" key="3">
    <source>
        <dbReference type="EMBL" id="MBB5036777.1"/>
    </source>
</evidence>
<protein>
    <submittedName>
        <fullName evidence="3">Uncharacterized protein</fullName>
    </submittedName>
</protein>
<dbReference type="Proteomes" id="UP000534294">
    <property type="component" value="Unassembled WGS sequence"/>
</dbReference>
<reference evidence="3 4" key="1">
    <citation type="submission" date="2020-08" db="EMBL/GenBank/DDBJ databases">
        <title>Genomic Encyclopedia of Type Strains, Phase IV (KMG-IV): sequencing the most valuable type-strain genomes for metagenomic binning, comparative biology and taxonomic classification.</title>
        <authorList>
            <person name="Goeker M."/>
        </authorList>
    </citation>
    <scope>NUCLEOTIDE SEQUENCE [LARGE SCALE GENOMIC DNA]</scope>
    <source>
        <strain evidence="3 4">DSM 12251</strain>
    </source>
</reference>
<sequence>MMNRCALLILVFGSLFWPVGQAAEVMSELLLKDGSRLKGRVVSTTDTEATVMSDFGVLRIALDKLTPESRASLLAQYKPDPESMLRRIKELEAQVAQLQQENANLRRQAVANTPSPVPSRTQSLTPQLPASESGMAYTISSTGKRHNSGCRYFRGGRACGPNEGIGCKICGG</sequence>